<name>A0A136JKI4_9PEZI</name>
<dbReference type="PROSITE" id="PS50181">
    <property type="entry name" value="FBOX"/>
    <property type="match status" value="1"/>
</dbReference>
<dbReference type="AlphaFoldDB" id="A0A136JKI4"/>
<evidence type="ECO:0000256" key="1">
    <source>
        <dbReference type="SAM" id="MobiDB-lite"/>
    </source>
</evidence>
<dbReference type="InParanoid" id="A0A136JKI4"/>
<organism evidence="3 4">
    <name type="scientific">Microdochium bolleyi</name>
    <dbReference type="NCBI Taxonomy" id="196109"/>
    <lineage>
        <taxon>Eukaryota</taxon>
        <taxon>Fungi</taxon>
        <taxon>Dikarya</taxon>
        <taxon>Ascomycota</taxon>
        <taxon>Pezizomycotina</taxon>
        <taxon>Sordariomycetes</taxon>
        <taxon>Xylariomycetidae</taxon>
        <taxon>Xylariales</taxon>
        <taxon>Microdochiaceae</taxon>
        <taxon>Microdochium</taxon>
    </lineage>
</organism>
<accession>A0A136JKI4</accession>
<feature type="region of interest" description="Disordered" evidence="1">
    <location>
        <begin position="628"/>
        <end position="670"/>
    </location>
</feature>
<dbReference type="STRING" id="196109.A0A136JKI4"/>
<dbReference type="Gene3D" id="3.80.10.10">
    <property type="entry name" value="Ribonuclease Inhibitor"/>
    <property type="match status" value="1"/>
</dbReference>
<evidence type="ECO:0000313" key="3">
    <source>
        <dbReference type="EMBL" id="KXJ97654.1"/>
    </source>
</evidence>
<protein>
    <recommendedName>
        <fullName evidence="2">F-box domain-containing protein</fullName>
    </recommendedName>
</protein>
<feature type="compositionally biased region" description="Acidic residues" evidence="1">
    <location>
        <begin position="634"/>
        <end position="647"/>
    </location>
</feature>
<dbReference type="SUPFAM" id="SSF52047">
    <property type="entry name" value="RNI-like"/>
    <property type="match status" value="1"/>
</dbReference>
<gene>
    <name evidence="3" type="ORF">Micbo1qcDRAFT_211933</name>
</gene>
<dbReference type="EMBL" id="KQ964245">
    <property type="protein sequence ID" value="KXJ97654.1"/>
    <property type="molecule type" value="Genomic_DNA"/>
</dbReference>
<dbReference type="InterPro" id="IPR036047">
    <property type="entry name" value="F-box-like_dom_sf"/>
</dbReference>
<sequence length="670" mass="76606">MPASKFRDLPTEILTQILLALERPDLKRARLICWHSHGVASRLLFKRVHLSVLKRHRDAFHAIASHPHLATAVVELIWEELDLESMDWSGPLSWRAEGHSQGGPEIYTYQNPDAERIFNLINDAKTNLGVFWLPRRSYISQILDMELSDDDAGTQLAGSTKSALIEEFKKSFIATIAYLPNLSTVVSQPMPQDRLIPHRGYHVCASTLCVDLTKSVFSQGSFGLTHFLTPALALYSQLRHLHVADELTTMKLFKTWDSSCYGNLKSLDLCIAHGSDLSHQLYHLFLATRSLESLRICFECAGTPTVFPIEAWYCEMHREEPQPCHIEPTECAATKQVYWPHLKDLYLAHVQLPDELPFFLGRHSGTLKSLVLEDCDVESTHVRRMRHQRCLKLSSFRVRDSSTRPVVSGRELVAFVNNEMESFEIRVNPSTGDLYKRFVTEPSIFDHHICPAAAWHDSKLKPRLYDAESLQAIHGHIPAREIGSEKRLVRRETDLYDESSDEDDDGSKTDGLLEYCRYKERSGIVYWDWCYHEGTWYWWPAEADQAQTKTTNWKFTGRNEHVAYGNDPLVWFEDWDSDAGDLAEATPFGKAFALARRNPNSFIRTPPTRVDFRDNQYVPPMRALGLGETVSDQESPDSEFDYFEDAAEYTHSADTTSGEESDNDAEEEAE</sequence>
<dbReference type="InterPro" id="IPR032675">
    <property type="entry name" value="LRR_dom_sf"/>
</dbReference>
<dbReference type="Pfam" id="PF12937">
    <property type="entry name" value="F-box-like"/>
    <property type="match status" value="1"/>
</dbReference>
<feature type="domain" description="F-box" evidence="2">
    <location>
        <begin position="3"/>
        <end position="48"/>
    </location>
</feature>
<evidence type="ECO:0000259" key="2">
    <source>
        <dbReference type="PROSITE" id="PS50181"/>
    </source>
</evidence>
<dbReference type="SUPFAM" id="SSF81383">
    <property type="entry name" value="F-box domain"/>
    <property type="match status" value="1"/>
</dbReference>
<reference evidence="4" key="1">
    <citation type="submission" date="2016-02" db="EMBL/GenBank/DDBJ databases">
        <title>Draft genome sequence of Microdochium bolleyi, a fungal endophyte of beachgrass.</title>
        <authorList>
            <consortium name="DOE Joint Genome Institute"/>
            <person name="David A.S."/>
            <person name="May G."/>
            <person name="Haridas S."/>
            <person name="Lim J."/>
            <person name="Wang M."/>
            <person name="Labutti K."/>
            <person name="Lipzen A."/>
            <person name="Barry K."/>
            <person name="Grigoriev I.V."/>
        </authorList>
    </citation>
    <scope>NUCLEOTIDE SEQUENCE [LARGE SCALE GENOMIC DNA]</scope>
    <source>
        <strain evidence="4">J235TASD1</strain>
    </source>
</reference>
<feature type="compositionally biased region" description="Acidic residues" evidence="1">
    <location>
        <begin position="657"/>
        <end position="670"/>
    </location>
</feature>
<dbReference type="InterPro" id="IPR001810">
    <property type="entry name" value="F-box_dom"/>
</dbReference>
<evidence type="ECO:0000313" key="4">
    <source>
        <dbReference type="Proteomes" id="UP000070501"/>
    </source>
</evidence>
<dbReference type="Proteomes" id="UP000070501">
    <property type="component" value="Unassembled WGS sequence"/>
</dbReference>
<proteinExistence type="predicted"/>
<keyword evidence="4" id="KW-1185">Reference proteome</keyword>
<dbReference type="OrthoDB" id="5427399at2759"/>